<dbReference type="PANTHER" id="PTHR22946">
    <property type="entry name" value="DIENELACTONE HYDROLASE DOMAIN-CONTAINING PROTEIN-RELATED"/>
    <property type="match status" value="1"/>
</dbReference>
<organism evidence="3 4">
    <name type="scientific">Aerococcus kribbianus</name>
    <dbReference type="NCBI Taxonomy" id="2999064"/>
    <lineage>
        <taxon>Bacteria</taxon>
        <taxon>Bacillati</taxon>
        <taxon>Bacillota</taxon>
        <taxon>Bacilli</taxon>
        <taxon>Lactobacillales</taxon>
        <taxon>Aerococcaceae</taxon>
        <taxon>Aerococcus</taxon>
    </lineage>
</organism>
<dbReference type="PANTHER" id="PTHR22946:SF9">
    <property type="entry name" value="POLYKETIDE TRANSFERASE AF380"/>
    <property type="match status" value="1"/>
</dbReference>
<dbReference type="SUPFAM" id="SSF53474">
    <property type="entry name" value="alpha/beta-Hydrolases"/>
    <property type="match status" value="1"/>
</dbReference>
<dbReference type="GO" id="GO:0008236">
    <property type="term" value="F:serine-type peptidase activity"/>
    <property type="evidence" value="ECO:0007669"/>
    <property type="project" value="InterPro"/>
</dbReference>
<feature type="domain" description="Peptidase S9 prolyl oligopeptidase catalytic" evidence="2">
    <location>
        <begin position="111"/>
        <end position="248"/>
    </location>
</feature>
<keyword evidence="1 3" id="KW-0378">Hydrolase</keyword>
<sequence length="262" mass="28892">MTQVSNEKGRSIITSFLHLGEIPSLMVVREDLVTNQLPVVICYHGWTNVKESTLPQASAFAQAGYRVFCPDAYLHGERRPQGHQYQAYPQLLATIQQAFAEFPDLKAAIGQEAHVAEAFRPLIVGTSMGGMMVSTIASAYAKELAGLVQYISTAAPYEFLTATEANLQSSAGDQGVSEEELAFFKEHSLIDHLDQVANLPYFVYHGTADEFVPVIYDQNLAQKMAAAYPDAPFHYLEVADETHWIPYPVIEGSVAFMTSHLS</sequence>
<keyword evidence="4" id="KW-1185">Reference proteome</keyword>
<dbReference type="Gene3D" id="3.40.50.1820">
    <property type="entry name" value="alpha/beta hydrolase"/>
    <property type="match status" value="1"/>
</dbReference>
<dbReference type="Pfam" id="PF00326">
    <property type="entry name" value="Peptidase_S9"/>
    <property type="match status" value="1"/>
</dbReference>
<dbReference type="InterPro" id="IPR001375">
    <property type="entry name" value="Peptidase_S9_cat"/>
</dbReference>
<evidence type="ECO:0000313" key="3">
    <source>
        <dbReference type="EMBL" id="MCZ0725424.1"/>
    </source>
</evidence>
<evidence type="ECO:0000259" key="2">
    <source>
        <dbReference type="Pfam" id="PF00326"/>
    </source>
</evidence>
<dbReference type="RefSeq" id="WP_268751741.1">
    <property type="nucleotide sequence ID" value="NZ_JAPRFQ010000001.1"/>
</dbReference>
<reference evidence="3" key="1">
    <citation type="submission" date="2022-12" db="EMBL/GenBank/DDBJ databases">
        <title>Description and comparative metabolic analysis of Aerococcus sp. nov., isolated from the feces of a pig.</title>
        <authorList>
            <person name="Chang Y.-H."/>
        </authorList>
    </citation>
    <scope>NUCLEOTIDE SEQUENCE</scope>
    <source>
        <strain evidence="3">YH-aer222</strain>
    </source>
</reference>
<dbReference type="AlphaFoldDB" id="A0A9X3FP64"/>
<dbReference type="Proteomes" id="UP001146670">
    <property type="component" value="Unassembled WGS sequence"/>
</dbReference>
<dbReference type="InterPro" id="IPR029058">
    <property type="entry name" value="AB_hydrolase_fold"/>
</dbReference>
<evidence type="ECO:0000313" key="4">
    <source>
        <dbReference type="Proteomes" id="UP001146670"/>
    </source>
</evidence>
<dbReference type="GO" id="GO:0052689">
    <property type="term" value="F:carboxylic ester hydrolase activity"/>
    <property type="evidence" value="ECO:0007669"/>
    <property type="project" value="UniProtKB-ARBA"/>
</dbReference>
<proteinExistence type="predicted"/>
<dbReference type="GO" id="GO:0006508">
    <property type="term" value="P:proteolysis"/>
    <property type="evidence" value="ECO:0007669"/>
    <property type="project" value="InterPro"/>
</dbReference>
<dbReference type="EMBL" id="JAPRFR010000001">
    <property type="protein sequence ID" value="MCZ0725424.1"/>
    <property type="molecule type" value="Genomic_DNA"/>
</dbReference>
<accession>A0A9X3FP64</accession>
<protein>
    <submittedName>
        <fullName evidence="3">Alpha/beta fold hydrolase</fullName>
    </submittedName>
</protein>
<dbReference type="InterPro" id="IPR050261">
    <property type="entry name" value="FrsA_esterase"/>
</dbReference>
<evidence type="ECO:0000256" key="1">
    <source>
        <dbReference type="ARBA" id="ARBA00022801"/>
    </source>
</evidence>
<name>A0A9X3FP64_9LACT</name>
<gene>
    <name evidence="3" type="ORF">OW157_02440</name>
</gene>
<comment type="caution">
    <text evidence="3">The sequence shown here is derived from an EMBL/GenBank/DDBJ whole genome shotgun (WGS) entry which is preliminary data.</text>
</comment>